<dbReference type="InterPro" id="IPR015232">
    <property type="entry name" value="DUF1935"/>
</dbReference>
<evidence type="ECO:0000313" key="4">
    <source>
        <dbReference type="Proteomes" id="UP000515908"/>
    </source>
</evidence>
<dbReference type="VEuPathDB" id="TriTrypDB:ADEAN_000263600"/>
<feature type="region of interest" description="Disordered" evidence="1">
    <location>
        <begin position="288"/>
        <end position="312"/>
    </location>
</feature>
<gene>
    <name evidence="3" type="ORF">ADEAN_000263600</name>
</gene>
<dbReference type="SUPFAM" id="SSF101601">
    <property type="entry name" value="Smp-1-like"/>
    <property type="match status" value="1"/>
</dbReference>
<sequence length="516" mass="55895">MGSGTSSVRPKESGRLSAKPSVPAVDESAKGRPYMVNNVPGYLTTRGKLYQFSHAHPTMIGADDIDPWLDDDGGCFIHRLVRVNKTFSQAEAAAEEEQNTASAHSAMRKRQGLQSGGSLTRREMELELDSDEFYQASKVQALDMINNSSVRRPLFTQDSVTRRIVPLSVEEDSKDGVGKVTRREPGAELIKVSETHTWALFNDSLDRFYLIRAVFDPSSDITGLASTVVHRGVRGEIERSQISTARQMNDTYYNNLWVAEVIVGPTETVGFIEGKVKGAYTIQSNVVNSRTSVPPRPPPTARNSAGAPVNNPFRESARLNAHQHHNNTKNSNVSEPSMADDQNADNTSNGSGLPPATTKRGLVVNSEENTSAFAAPHNTSATPPVILKSSTCKSFESNRSGGDKAKPNIPNNNNNTTNPNNQNNVHHTTRPTATPAEATTTRDQETSNVSSASVRAQGAKMASPSSSEGPQSLFTVLTNPLDNSMNIIEEDNVTIPGEDCSEDETAAVVRTHRKIA</sequence>
<feature type="compositionally biased region" description="Low complexity" evidence="1">
    <location>
        <begin position="407"/>
        <end position="439"/>
    </location>
</feature>
<evidence type="ECO:0000256" key="1">
    <source>
        <dbReference type="SAM" id="MobiDB-lite"/>
    </source>
</evidence>
<accession>A0A7G2C826</accession>
<evidence type="ECO:0000259" key="2">
    <source>
        <dbReference type="Pfam" id="PF09149"/>
    </source>
</evidence>
<evidence type="ECO:0000313" key="3">
    <source>
        <dbReference type="EMBL" id="CAD2215181.1"/>
    </source>
</evidence>
<dbReference type="Gene3D" id="2.60.40.1180">
    <property type="entry name" value="Golgi alpha-mannosidase II"/>
    <property type="match status" value="1"/>
</dbReference>
<keyword evidence="4" id="KW-1185">Reference proteome</keyword>
<name>A0A7G2C826_9TRYP</name>
<dbReference type="AlphaFoldDB" id="A0A7G2C826"/>
<feature type="region of interest" description="Disordered" evidence="1">
    <location>
        <begin position="96"/>
        <end position="119"/>
    </location>
</feature>
<feature type="region of interest" description="Disordered" evidence="1">
    <location>
        <begin position="325"/>
        <end position="359"/>
    </location>
</feature>
<feature type="region of interest" description="Disordered" evidence="1">
    <location>
        <begin position="393"/>
        <end position="473"/>
    </location>
</feature>
<protein>
    <recommendedName>
        <fullName evidence="2">DUF1935 domain-containing protein</fullName>
    </recommendedName>
</protein>
<proteinExistence type="predicted"/>
<dbReference type="InterPro" id="IPR036310">
    <property type="entry name" value="Smp-1-like_sf"/>
</dbReference>
<dbReference type="Proteomes" id="UP000515908">
    <property type="component" value="Chromosome 04"/>
</dbReference>
<dbReference type="EMBL" id="LR877148">
    <property type="protein sequence ID" value="CAD2215181.1"/>
    <property type="molecule type" value="Genomic_DNA"/>
</dbReference>
<feature type="compositionally biased region" description="Polar residues" evidence="1">
    <location>
        <begin position="463"/>
        <end position="473"/>
    </location>
</feature>
<feature type="domain" description="DUF1935" evidence="2">
    <location>
        <begin position="193"/>
        <end position="279"/>
    </location>
</feature>
<dbReference type="Pfam" id="PF09149">
    <property type="entry name" value="DUF1935"/>
    <property type="match status" value="1"/>
</dbReference>
<dbReference type="InterPro" id="IPR013780">
    <property type="entry name" value="Glyco_hydro_b"/>
</dbReference>
<feature type="region of interest" description="Disordered" evidence="1">
    <location>
        <begin position="1"/>
        <end position="31"/>
    </location>
</feature>
<reference evidence="3 4" key="1">
    <citation type="submission" date="2020-08" db="EMBL/GenBank/DDBJ databases">
        <authorList>
            <person name="Newling K."/>
            <person name="Davey J."/>
            <person name="Forrester S."/>
        </authorList>
    </citation>
    <scope>NUCLEOTIDE SEQUENCE [LARGE SCALE GENOMIC DNA]</scope>
    <source>
        <strain evidence="4">Crithidia deanei Carvalho (ATCC PRA-265)</strain>
    </source>
</reference>
<organism evidence="3 4">
    <name type="scientific">Angomonas deanei</name>
    <dbReference type="NCBI Taxonomy" id="59799"/>
    <lineage>
        <taxon>Eukaryota</taxon>
        <taxon>Discoba</taxon>
        <taxon>Euglenozoa</taxon>
        <taxon>Kinetoplastea</taxon>
        <taxon>Metakinetoplastina</taxon>
        <taxon>Trypanosomatida</taxon>
        <taxon>Trypanosomatidae</taxon>
        <taxon>Strigomonadinae</taxon>
        <taxon>Angomonas</taxon>
    </lineage>
</organism>